<evidence type="ECO:0000256" key="2">
    <source>
        <dbReference type="ARBA" id="ARBA00009853"/>
    </source>
</evidence>
<dbReference type="OrthoDB" id="9812899at2"/>
<dbReference type="GO" id="GO:0016020">
    <property type="term" value="C:membrane"/>
    <property type="evidence" value="ECO:0007669"/>
    <property type="project" value="UniProtKB-SubCell"/>
</dbReference>
<feature type="transmembrane region" description="Helical" evidence="7">
    <location>
        <begin position="209"/>
        <end position="228"/>
    </location>
</feature>
<keyword evidence="4 7" id="KW-1133">Transmembrane helix</keyword>
<name>A0A2N3KGQ4_9PROT</name>
<dbReference type="Proteomes" id="UP000233597">
    <property type="component" value="Unassembled WGS sequence"/>
</dbReference>
<feature type="transmembrane region" description="Helical" evidence="7">
    <location>
        <begin position="46"/>
        <end position="65"/>
    </location>
</feature>
<evidence type="ECO:0000256" key="6">
    <source>
        <dbReference type="SAM" id="MobiDB-lite"/>
    </source>
</evidence>
<evidence type="ECO:0000313" key="9">
    <source>
        <dbReference type="EMBL" id="PKR49752.1"/>
    </source>
</evidence>
<feature type="transmembrane region" description="Helical" evidence="7">
    <location>
        <begin position="240"/>
        <end position="260"/>
    </location>
</feature>
<reference evidence="9 10" key="1">
    <citation type="submission" date="2017-09" db="EMBL/GenBank/DDBJ databases">
        <title>Biodiversity and function of Thalassospira species in the particle-attached aromatic-hydrocarbon-degrading consortia from the surface seawater of the South China Sea.</title>
        <authorList>
            <person name="Dong C."/>
            <person name="Liu R."/>
            <person name="Shao Z."/>
        </authorList>
    </citation>
    <scope>NUCLEOTIDE SEQUENCE [LARGE SCALE GENOMIC DNA]</scope>
    <source>
        <strain evidence="9 10">CSC1P2</strain>
    </source>
</reference>
<dbReference type="PANTHER" id="PTHR22911:SF6">
    <property type="entry name" value="SOLUTE CARRIER FAMILY 35 MEMBER G1"/>
    <property type="match status" value="1"/>
</dbReference>
<feature type="transmembrane region" description="Helical" evidence="7">
    <location>
        <begin position="103"/>
        <end position="121"/>
    </location>
</feature>
<feature type="compositionally biased region" description="Polar residues" evidence="6">
    <location>
        <begin position="325"/>
        <end position="336"/>
    </location>
</feature>
<feature type="transmembrane region" description="Helical" evidence="7">
    <location>
        <begin position="77"/>
        <end position="97"/>
    </location>
</feature>
<feature type="transmembrane region" description="Helical" evidence="7">
    <location>
        <begin position="266"/>
        <end position="283"/>
    </location>
</feature>
<dbReference type="EMBL" id="NWTK01000018">
    <property type="protein sequence ID" value="PKR49752.1"/>
    <property type="molecule type" value="Genomic_DNA"/>
</dbReference>
<dbReference type="InterPro" id="IPR000620">
    <property type="entry name" value="EamA_dom"/>
</dbReference>
<organism evidence="9 10">
    <name type="scientific">Thalassospira marina</name>
    <dbReference type="NCBI Taxonomy" id="2048283"/>
    <lineage>
        <taxon>Bacteria</taxon>
        <taxon>Pseudomonadati</taxon>
        <taxon>Pseudomonadota</taxon>
        <taxon>Alphaproteobacteria</taxon>
        <taxon>Rhodospirillales</taxon>
        <taxon>Thalassospiraceae</taxon>
        <taxon>Thalassospira</taxon>
    </lineage>
</organism>
<comment type="caution">
    <text evidence="9">The sequence shown here is derived from an EMBL/GenBank/DDBJ whole genome shotgun (WGS) entry which is preliminary data.</text>
</comment>
<proteinExistence type="inferred from homology"/>
<evidence type="ECO:0000256" key="4">
    <source>
        <dbReference type="ARBA" id="ARBA00022989"/>
    </source>
</evidence>
<dbReference type="SUPFAM" id="SSF103481">
    <property type="entry name" value="Multidrug resistance efflux transporter EmrE"/>
    <property type="match status" value="2"/>
</dbReference>
<feature type="transmembrane region" description="Helical" evidence="7">
    <location>
        <begin position="153"/>
        <end position="172"/>
    </location>
</feature>
<keyword evidence="3 7" id="KW-0812">Transmembrane</keyword>
<feature type="transmembrane region" description="Helical" evidence="7">
    <location>
        <begin position="130"/>
        <end position="147"/>
    </location>
</feature>
<comment type="subcellular location">
    <subcellularLocation>
        <location evidence="1">Membrane</location>
        <topology evidence="1">Multi-pass membrane protein</topology>
    </subcellularLocation>
</comment>
<dbReference type="AlphaFoldDB" id="A0A2N3KGQ4"/>
<evidence type="ECO:0000259" key="8">
    <source>
        <dbReference type="Pfam" id="PF00892"/>
    </source>
</evidence>
<dbReference type="RefSeq" id="WP_101270553.1">
    <property type="nucleotide sequence ID" value="NZ_NWTK01000018.1"/>
</dbReference>
<gene>
    <name evidence="9" type="ORF">COO20_22290</name>
</gene>
<keyword evidence="5 7" id="KW-0472">Membrane</keyword>
<feature type="domain" description="EamA" evidence="8">
    <location>
        <begin position="14"/>
        <end position="144"/>
    </location>
</feature>
<dbReference type="InterPro" id="IPR037185">
    <property type="entry name" value="EmrE-like"/>
</dbReference>
<dbReference type="Pfam" id="PF00892">
    <property type="entry name" value="EamA"/>
    <property type="match status" value="1"/>
</dbReference>
<evidence type="ECO:0000313" key="10">
    <source>
        <dbReference type="Proteomes" id="UP000233597"/>
    </source>
</evidence>
<comment type="similarity">
    <text evidence="2">Belongs to the drug/metabolite transporter (DMT) superfamily. 10 TMS drug/metabolite exporter (DME) (TC 2.A.7.3) family.</text>
</comment>
<evidence type="ECO:0000256" key="3">
    <source>
        <dbReference type="ARBA" id="ARBA00022692"/>
    </source>
</evidence>
<feature type="region of interest" description="Disordered" evidence="6">
    <location>
        <begin position="294"/>
        <end position="336"/>
    </location>
</feature>
<feature type="transmembrane region" description="Helical" evidence="7">
    <location>
        <begin position="184"/>
        <end position="203"/>
    </location>
</feature>
<protein>
    <submittedName>
        <fullName evidence="9">RNA polymerase subunit sigma-54</fullName>
    </submittedName>
</protein>
<dbReference type="PANTHER" id="PTHR22911">
    <property type="entry name" value="ACYL-MALONYL CONDENSING ENZYME-RELATED"/>
    <property type="match status" value="1"/>
</dbReference>
<accession>A0A2N3KGQ4</accession>
<evidence type="ECO:0000256" key="7">
    <source>
        <dbReference type="SAM" id="Phobius"/>
    </source>
</evidence>
<evidence type="ECO:0000256" key="5">
    <source>
        <dbReference type="ARBA" id="ARBA00023136"/>
    </source>
</evidence>
<evidence type="ECO:0000256" key="1">
    <source>
        <dbReference type="ARBA" id="ARBA00004141"/>
    </source>
</evidence>
<feature type="transmembrane region" description="Helical" evidence="7">
    <location>
        <begin position="12"/>
        <end position="34"/>
    </location>
</feature>
<sequence length="336" mass="37129">MKRWFQQLPNYVQAAIFATIAAVTAAGFSVTVRLATEELPPLEVVFFRNLFGFLLIVPVSLRAGFSSLHTTRWRMFFLRAILSMGAMSFWFSALAYLPLAEATTLNFTVPLFGTVLAALFLKEQIRHHRILALIAGFAGVAIIIRPGSDTMQLASILPVVAALCMACAGMTIKSLARTDSSPNVVLYTMLLMTPMTLIPALFVWETPSWNAIMILLIGTFMANITQLCNTSAFRLYDYSFVIGFNYLRLPFVVIVALVMFGEIPEIWLLPGAGLIIGSAIYIARREAVLAREAKRFDREHSSPATDMDPPPRQRPAPDTRPAAVNATQTDTDTSNE</sequence>